<dbReference type="AlphaFoldDB" id="A0A0L7M9Q7"/>
<dbReference type="GO" id="GO:0003700">
    <property type="term" value="F:DNA-binding transcription factor activity"/>
    <property type="evidence" value="ECO:0007669"/>
    <property type="project" value="InterPro"/>
</dbReference>
<gene>
    <name evidence="8" type="ORF">PFDG_05105</name>
</gene>
<dbReference type="Proteomes" id="UP000054282">
    <property type="component" value="Unassembled WGS sequence"/>
</dbReference>
<dbReference type="GO" id="GO:0003677">
    <property type="term" value="F:DNA binding"/>
    <property type="evidence" value="ECO:0007669"/>
    <property type="project" value="UniProtKB-KW"/>
</dbReference>
<feature type="domain" description="AP2/ERF" evidence="7">
    <location>
        <begin position="80"/>
        <end position="131"/>
    </location>
</feature>
<evidence type="ECO:0000256" key="2">
    <source>
        <dbReference type="ARBA" id="ARBA00023015"/>
    </source>
</evidence>
<dbReference type="Pfam" id="PF00847">
    <property type="entry name" value="AP2"/>
    <property type="match status" value="1"/>
</dbReference>
<evidence type="ECO:0000313" key="8">
    <source>
        <dbReference type="EMBL" id="KOB89556.1"/>
    </source>
</evidence>
<dbReference type="Gene3D" id="1.20.5.2050">
    <property type="match status" value="1"/>
</dbReference>
<proteinExistence type="predicted"/>
<keyword evidence="3" id="KW-0238">DNA-binding</keyword>
<evidence type="ECO:0000256" key="6">
    <source>
        <dbReference type="SAM" id="MobiDB-lite"/>
    </source>
</evidence>
<keyword evidence="4" id="KW-0804">Transcription</keyword>
<dbReference type="KEGG" id="pfd:PFDG_05105"/>
<name>A0A0L7M9Q7_PLAF4</name>
<accession>A0A0L7M9Q7</accession>
<evidence type="ECO:0000256" key="4">
    <source>
        <dbReference type="ARBA" id="ARBA00023163"/>
    </source>
</evidence>
<reference evidence="9" key="2">
    <citation type="submission" date="2006-09" db="EMBL/GenBank/DDBJ databases">
        <title>The genome sequence of Plasmodium falciparum Dd2.</title>
        <authorList>
            <consortium name="The Broad Institute Genome Sequencing Platform"/>
            <person name="Birren B."/>
            <person name="Lander E."/>
            <person name="Galagan J."/>
            <person name="Nusbaum C."/>
            <person name="Devon K."/>
            <person name="Henn M."/>
            <person name="Jaffe D."/>
            <person name="Butler J."/>
            <person name="Alvarez P."/>
            <person name="Gnerre S."/>
            <person name="Grabherr M."/>
            <person name="Kleber M."/>
            <person name="Mauceli E."/>
            <person name="Brockman W."/>
            <person name="MacCallum I.A."/>
            <person name="Rounsley S."/>
            <person name="Young S."/>
            <person name="LaButti K."/>
            <person name="Pushparaj V."/>
            <person name="DeCaprio D."/>
            <person name="Crawford M."/>
            <person name="Koehrsen M."/>
            <person name="Engels R."/>
            <person name="Montgomery P."/>
            <person name="Pearson M."/>
            <person name="Howarth C."/>
            <person name="Larson L."/>
            <person name="Luoma S."/>
            <person name="White J."/>
            <person name="Kodira C."/>
            <person name="Zeng Q."/>
            <person name="O'Leary S."/>
            <person name="Yandava C."/>
            <person name="Alvarado L."/>
            <person name="Wirth D."/>
            <person name="Volkman S."/>
            <person name="Hartl D."/>
        </authorList>
    </citation>
    <scope>NUCLEOTIDE SEQUENCE [LARGE SCALE GENOMIC DNA]</scope>
</reference>
<organism evidence="8 9">
    <name type="scientific">Plasmodium falciparum (isolate Dd2)</name>
    <dbReference type="NCBI Taxonomy" id="57267"/>
    <lineage>
        <taxon>Eukaryota</taxon>
        <taxon>Sar</taxon>
        <taxon>Alveolata</taxon>
        <taxon>Apicomplexa</taxon>
        <taxon>Aconoidasida</taxon>
        <taxon>Haemosporida</taxon>
        <taxon>Plasmodiidae</taxon>
        <taxon>Plasmodium</taxon>
        <taxon>Plasmodium (Laverania)</taxon>
    </lineage>
</organism>
<sequence length="195" mass="22275">MKSLDMNGTHAHSKAEGMDAFDPTLFELNRTSSDGPHQHLDPGVQKKIRKKSSHVKHERNSNILDDEKKEVLNKVSQITRVGGVCFDKNRQRWIAHWKLDGKSHKHYLPISQYGFENARERAVRCRKQAEKLFNLPEIQPRNRWNQIQVNGTSHIKNAANSPRCEAIAYDEPLKAASVLTLFIQNFSSPPRSSGL</sequence>
<comment type="subcellular location">
    <subcellularLocation>
        <location evidence="1">Nucleus</location>
    </subcellularLocation>
</comment>
<protein>
    <recommendedName>
        <fullName evidence="7">AP2/ERF domain-containing protein</fullName>
    </recommendedName>
</protein>
<dbReference type="EMBL" id="GG702662">
    <property type="protein sequence ID" value="KOB89556.1"/>
    <property type="molecule type" value="Genomic_DNA"/>
</dbReference>
<dbReference type="InterPro" id="IPR001471">
    <property type="entry name" value="AP2/ERF_dom"/>
</dbReference>
<evidence type="ECO:0000256" key="5">
    <source>
        <dbReference type="ARBA" id="ARBA00023242"/>
    </source>
</evidence>
<evidence type="ECO:0000256" key="3">
    <source>
        <dbReference type="ARBA" id="ARBA00023125"/>
    </source>
</evidence>
<dbReference type="GO" id="GO:0005634">
    <property type="term" value="C:nucleus"/>
    <property type="evidence" value="ECO:0007669"/>
    <property type="project" value="UniProtKB-SubCell"/>
</dbReference>
<keyword evidence="5" id="KW-0539">Nucleus</keyword>
<evidence type="ECO:0000256" key="1">
    <source>
        <dbReference type="ARBA" id="ARBA00004123"/>
    </source>
</evidence>
<feature type="region of interest" description="Disordered" evidence="6">
    <location>
        <begin position="26"/>
        <end position="60"/>
    </location>
</feature>
<feature type="compositionally biased region" description="Basic residues" evidence="6">
    <location>
        <begin position="46"/>
        <end position="57"/>
    </location>
</feature>
<evidence type="ECO:0000313" key="9">
    <source>
        <dbReference type="Proteomes" id="UP000054282"/>
    </source>
</evidence>
<reference evidence="9" key="1">
    <citation type="submission" date="2006-09" db="EMBL/GenBank/DDBJ databases">
        <title>Annotation of Plasmodium falciparum Dd2.</title>
        <authorList>
            <consortium name="The Broad Institute Genome Sequencing Platform"/>
            <person name="Volkman S.K."/>
            <person name="Neafsey D.E."/>
            <person name="Dash A.P."/>
            <person name="Chitnis C.E."/>
            <person name="Hartl D.L."/>
            <person name="Young S.K."/>
            <person name="Zeng Q."/>
            <person name="Koehrsen M."/>
            <person name="Alvarado L."/>
            <person name="Berlin A."/>
            <person name="Borenstein D."/>
            <person name="Chapman S.B."/>
            <person name="Chen Z."/>
            <person name="Engels R."/>
            <person name="Freedman E."/>
            <person name="Gellesch M."/>
            <person name="Goldberg J."/>
            <person name="Griggs A."/>
            <person name="Gujja S."/>
            <person name="Heilman E.R."/>
            <person name="Heiman D.I."/>
            <person name="Howarth C."/>
            <person name="Jen D."/>
            <person name="Larson L."/>
            <person name="Mehta T."/>
            <person name="Neiman D."/>
            <person name="Park D."/>
            <person name="Pearson M."/>
            <person name="Roberts A."/>
            <person name="Saif S."/>
            <person name="Shea T."/>
            <person name="Shenoy N."/>
            <person name="Sisk P."/>
            <person name="Stolte C."/>
            <person name="Sykes S."/>
            <person name="Walk T."/>
            <person name="White J."/>
            <person name="Yandava C."/>
            <person name="Haas B."/>
            <person name="Henn M.R."/>
            <person name="Nusbaum C."/>
            <person name="Birren B."/>
        </authorList>
    </citation>
    <scope>NUCLEOTIDE SEQUENCE [LARGE SCALE GENOMIC DNA]</scope>
</reference>
<evidence type="ECO:0000259" key="7">
    <source>
        <dbReference type="Pfam" id="PF00847"/>
    </source>
</evidence>
<keyword evidence="2" id="KW-0805">Transcription regulation</keyword>